<comment type="similarity">
    <text evidence="5">Belongs to the CASC3 family.</text>
</comment>
<keyword evidence="8" id="KW-0963">Cytoplasm</keyword>
<feature type="compositionally biased region" description="Polar residues" evidence="18">
    <location>
        <begin position="439"/>
        <end position="457"/>
    </location>
</feature>
<feature type="region of interest" description="Disordered" evidence="18">
    <location>
        <begin position="113"/>
        <end position="133"/>
    </location>
</feature>
<evidence type="ECO:0000256" key="13">
    <source>
        <dbReference type="ARBA" id="ARBA00022884"/>
    </source>
</evidence>
<dbReference type="GO" id="GO:0003729">
    <property type="term" value="F:mRNA binding"/>
    <property type="evidence" value="ECO:0007669"/>
    <property type="project" value="InterPro"/>
</dbReference>
<reference evidence="20 21" key="1">
    <citation type="journal article" date="2018" name="Biotechnol. Adv.">
        <title>Improved genomic resources and new bioinformatic workflow for the carcinogenic parasite Clonorchis sinensis: Biotechnological implications.</title>
        <authorList>
            <person name="Wang D."/>
            <person name="Korhonen P.K."/>
            <person name="Gasser R.B."/>
            <person name="Young N.D."/>
        </authorList>
    </citation>
    <scope>NUCLEOTIDE SEQUENCE [LARGE SCALE GENOMIC DNA]</scope>
    <source>
        <strain evidence="20">Cs-k2</strain>
    </source>
</reference>
<dbReference type="GO" id="GO:0030425">
    <property type="term" value="C:dendrite"/>
    <property type="evidence" value="ECO:0007669"/>
    <property type="project" value="UniProtKB-SubCell"/>
</dbReference>
<evidence type="ECO:0000256" key="18">
    <source>
        <dbReference type="SAM" id="MobiDB-lite"/>
    </source>
</evidence>
<comment type="caution">
    <text evidence="20">The sequence shown here is derived from an EMBL/GenBank/DDBJ whole genome shotgun (WGS) entry which is preliminary data.</text>
</comment>
<evidence type="ECO:0000256" key="7">
    <source>
        <dbReference type="ARBA" id="ARBA00022448"/>
    </source>
</evidence>
<gene>
    <name evidence="20" type="ORF">CSKR_101057</name>
</gene>
<evidence type="ECO:0000256" key="6">
    <source>
        <dbReference type="ARBA" id="ARBA00019964"/>
    </source>
</evidence>
<reference evidence="20 21" key="2">
    <citation type="journal article" date="2021" name="Genomics">
        <title>High-quality reference genome for Clonorchis sinensis.</title>
        <authorList>
            <person name="Young N.D."/>
            <person name="Stroehlein A.J."/>
            <person name="Kinkar L."/>
            <person name="Wang T."/>
            <person name="Sohn W.M."/>
            <person name="Chang B.C.H."/>
            <person name="Kaur P."/>
            <person name="Weisz D."/>
            <person name="Dudchenko O."/>
            <person name="Aiden E.L."/>
            <person name="Korhonen P.K."/>
            <person name="Gasser R.B."/>
        </authorList>
    </citation>
    <scope>NUCLEOTIDE SEQUENCE [LARGE SCALE GENOMIC DNA]</scope>
    <source>
        <strain evidence="20">Cs-k2</strain>
    </source>
</reference>
<comment type="subcellular location">
    <subcellularLocation>
        <location evidence="2">Cell projection</location>
        <location evidence="2">Dendrite</location>
    </subcellularLocation>
    <subcellularLocation>
        <location evidence="1">Cytoplasm</location>
        <location evidence="1">Stress granule</location>
    </subcellularLocation>
    <subcellularLocation>
        <location evidence="4">Cytoplasm</location>
        <location evidence="4">Perinuclear region</location>
    </subcellularLocation>
    <subcellularLocation>
        <location evidence="3">Nucleus speckle</location>
    </subcellularLocation>
</comment>
<evidence type="ECO:0000313" key="20">
    <source>
        <dbReference type="EMBL" id="KAG5443497.1"/>
    </source>
</evidence>
<feature type="compositionally biased region" description="Acidic residues" evidence="18">
    <location>
        <begin position="290"/>
        <end position="300"/>
    </location>
</feature>
<dbReference type="GO" id="GO:0008380">
    <property type="term" value="P:RNA splicing"/>
    <property type="evidence" value="ECO:0007669"/>
    <property type="project" value="UniProtKB-KW"/>
</dbReference>
<keyword evidence="13" id="KW-0694">RNA-binding</keyword>
<protein>
    <recommendedName>
        <fullName evidence="6">Protein CASC3</fullName>
    </recommendedName>
</protein>
<evidence type="ECO:0000256" key="8">
    <source>
        <dbReference type="ARBA" id="ARBA00022490"/>
    </source>
</evidence>
<proteinExistence type="inferred from homology"/>
<dbReference type="GO" id="GO:0048471">
    <property type="term" value="C:perinuclear region of cytoplasm"/>
    <property type="evidence" value="ECO:0007669"/>
    <property type="project" value="UniProtKB-SubCell"/>
</dbReference>
<feature type="compositionally biased region" description="Polar residues" evidence="18">
    <location>
        <begin position="387"/>
        <end position="398"/>
    </location>
</feature>
<evidence type="ECO:0000256" key="10">
    <source>
        <dbReference type="ARBA" id="ARBA00022728"/>
    </source>
</evidence>
<evidence type="ECO:0000313" key="21">
    <source>
        <dbReference type="Proteomes" id="UP000286415"/>
    </source>
</evidence>
<dbReference type="InterPro" id="IPR018545">
    <property type="entry name" value="Btz_dom"/>
</dbReference>
<dbReference type="EMBL" id="NIRI02000056">
    <property type="protein sequence ID" value="KAG5443497.1"/>
    <property type="molecule type" value="Genomic_DNA"/>
</dbReference>
<dbReference type="Proteomes" id="UP000286415">
    <property type="component" value="Unassembled WGS sequence"/>
</dbReference>
<evidence type="ECO:0000256" key="2">
    <source>
        <dbReference type="ARBA" id="ARBA00004279"/>
    </source>
</evidence>
<feature type="domain" description="Btz" evidence="19">
    <location>
        <begin position="344"/>
        <end position="439"/>
    </location>
</feature>
<evidence type="ECO:0000256" key="12">
    <source>
        <dbReference type="ARBA" id="ARBA00022845"/>
    </source>
</evidence>
<evidence type="ECO:0000256" key="11">
    <source>
        <dbReference type="ARBA" id="ARBA00022816"/>
    </source>
</evidence>
<dbReference type="SMART" id="SM01044">
    <property type="entry name" value="Btz"/>
    <property type="match status" value="1"/>
</dbReference>
<evidence type="ECO:0000256" key="5">
    <source>
        <dbReference type="ARBA" id="ARBA00009548"/>
    </source>
</evidence>
<keyword evidence="11" id="KW-0509">mRNA transport</keyword>
<feature type="compositionally biased region" description="Polar residues" evidence="18">
    <location>
        <begin position="234"/>
        <end position="251"/>
    </location>
</feature>
<feature type="compositionally biased region" description="Polar residues" evidence="18">
    <location>
        <begin position="114"/>
        <end position="123"/>
    </location>
</feature>
<evidence type="ECO:0000256" key="14">
    <source>
        <dbReference type="ARBA" id="ARBA00023161"/>
    </source>
</evidence>
<keyword evidence="9" id="KW-0507">mRNA processing</keyword>
<organism evidence="20 21">
    <name type="scientific">Clonorchis sinensis</name>
    <name type="common">Chinese liver fluke</name>
    <dbReference type="NCBI Taxonomy" id="79923"/>
    <lineage>
        <taxon>Eukaryota</taxon>
        <taxon>Metazoa</taxon>
        <taxon>Spiralia</taxon>
        <taxon>Lophotrochozoa</taxon>
        <taxon>Platyhelminthes</taxon>
        <taxon>Trematoda</taxon>
        <taxon>Digenea</taxon>
        <taxon>Opisthorchiida</taxon>
        <taxon>Opisthorchiata</taxon>
        <taxon>Opisthorchiidae</taxon>
        <taxon>Clonorchis</taxon>
    </lineage>
</organism>
<keyword evidence="7" id="KW-0813">Transport</keyword>
<evidence type="ECO:0000256" key="17">
    <source>
        <dbReference type="ARBA" id="ARBA00023273"/>
    </source>
</evidence>
<dbReference type="GO" id="GO:0051028">
    <property type="term" value="P:mRNA transport"/>
    <property type="evidence" value="ECO:0007669"/>
    <property type="project" value="UniProtKB-KW"/>
</dbReference>
<keyword evidence="10" id="KW-0747">Spliceosome</keyword>
<feature type="compositionally biased region" description="Polar residues" evidence="18">
    <location>
        <begin position="336"/>
        <end position="346"/>
    </location>
</feature>
<feature type="compositionally biased region" description="Basic and acidic residues" evidence="18">
    <location>
        <begin position="603"/>
        <end position="615"/>
    </location>
</feature>
<sequence length="882" mass="97739">MLTTDFFSAICSCYCRIPVFGIYVKNMERFRSLDILHHVDTVELAPETYCSHSLEDLRPSQLVMWTDARPQNIEFDGLQEGQSSKRETRAIAKPALGIASCIAAAYSAELTNLRDGQNPTKSPNVAPDESDEKVSYNLSVDSSEVKSLQVLCCSSLRRLHVVDTSQDSATHESAYLPPHSPSTSAVKSKLLQDIPQHLDQSFLGREEEGQSMVVTTDETEAEYPRVFEGPVATQVGNPNSLQPPCNESASVLSVPDSDNMVVDHDESSSDILDDDDGLLGSRLRAHPSEESDSPSEDDSLYSEISHKSTSQYTDAVDIGIGTSDSRTSPATKEVTSRNLSPELTQANEREAADSVDVDERLDADQDKANPAYIPRTGTYFMHDYRSSENSTTSPQADSQKSRADRSKWQHDMFRYYEQGPRSSRELIMRYGYDIREGNADSNSGSNAPENEPRSPSVSAEHPINREPLTTKPTSPPIHADTVPHNSNSGERDQSLISHGRPRRQNLADYQRQTKRMDPNSGHTRGRFTRSLGIRHQFEQNEIPSTVSQSNEVSQNQFPKSRLQDETGYYRRAGNRGRGVSRNANFTNATSTVSDSTVECPTIRNDDPCVSDDRSNKVVSKLSYSSSPGKAPHVGPRSRGGWTPVFSHRNDNIRVGTASKRYSAFRQATSTTTSVDPSELTSRQTFTDPGLGTRIVAYNFGDHKFSELSRSHTRNSSIPAVPENPDLYGQTRPLQCPGIQHPNYTRLVQDPSFHQVGNSRSPFRPFTTGKDNQVPQAYAAASRESYPVDHLEFSSTECSTYHKHERNSSGAHDREARSGPATHHVTERRPLLGRQPFKPLEILDPGDQLTPVAEGTRVGNKRNLSTGSWFVTPKPVSSNQALD</sequence>
<evidence type="ECO:0000259" key="19">
    <source>
        <dbReference type="SMART" id="SM01044"/>
    </source>
</evidence>
<dbReference type="AlphaFoldDB" id="A0A8T1M2C4"/>
<dbReference type="PANTHER" id="PTHR13434:SF0">
    <property type="entry name" value="PROTEIN CASC3"/>
    <property type="match status" value="1"/>
</dbReference>
<feature type="region of interest" description="Disordered" evidence="18">
    <location>
        <begin position="437"/>
        <end position="645"/>
    </location>
</feature>
<evidence type="ECO:0000256" key="3">
    <source>
        <dbReference type="ARBA" id="ARBA00004324"/>
    </source>
</evidence>
<dbReference type="GO" id="GO:0035145">
    <property type="term" value="C:exon-exon junction complex"/>
    <property type="evidence" value="ECO:0007669"/>
    <property type="project" value="InterPro"/>
</dbReference>
<feature type="compositionally biased region" description="Polar residues" evidence="18">
    <location>
        <begin position="861"/>
        <end position="882"/>
    </location>
</feature>
<dbReference type="GO" id="GO:0016607">
    <property type="term" value="C:nuclear speck"/>
    <property type="evidence" value="ECO:0007669"/>
    <property type="project" value="UniProtKB-SubCell"/>
</dbReference>
<dbReference type="GO" id="GO:0006397">
    <property type="term" value="P:mRNA processing"/>
    <property type="evidence" value="ECO:0007669"/>
    <property type="project" value="UniProtKB-KW"/>
</dbReference>
<keyword evidence="15" id="KW-0508">mRNA splicing</keyword>
<dbReference type="GO" id="GO:0000184">
    <property type="term" value="P:nuclear-transcribed mRNA catabolic process, nonsense-mediated decay"/>
    <property type="evidence" value="ECO:0007669"/>
    <property type="project" value="UniProtKB-KW"/>
</dbReference>
<dbReference type="GO" id="GO:0006417">
    <property type="term" value="P:regulation of translation"/>
    <property type="evidence" value="ECO:0007669"/>
    <property type="project" value="UniProtKB-KW"/>
</dbReference>
<dbReference type="Pfam" id="PF09405">
    <property type="entry name" value="Btz"/>
    <property type="match status" value="1"/>
</dbReference>
<feature type="region of interest" description="Disordered" evidence="18">
    <location>
        <begin position="800"/>
        <end position="882"/>
    </location>
</feature>
<dbReference type="GO" id="GO:0010494">
    <property type="term" value="C:cytoplasmic stress granule"/>
    <property type="evidence" value="ECO:0007669"/>
    <property type="project" value="UniProtKB-SubCell"/>
</dbReference>
<keyword evidence="16" id="KW-0539">Nucleus</keyword>
<feature type="region of interest" description="Disordered" evidence="18">
    <location>
        <begin position="231"/>
        <end position="407"/>
    </location>
</feature>
<dbReference type="PANTHER" id="PTHR13434">
    <property type="entry name" value="PROTEIN CASC3"/>
    <property type="match status" value="1"/>
</dbReference>
<name>A0A8T1M2C4_CLOSI</name>
<evidence type="ECO:0000256" key="1">
    <source>
        <dbReference type="ARBA" id="ARBA00004210"/>
    </source>
</evidence>
<keyword evidence="14" id="KW-0866">Nonsense-mediated mRNA decay</keyword>
<feature type="compositionally biased region" description="Polar residues" evidence="18">
    <location>
        <begin position="581"/>
        <end position="598"/>
    </location>
</feature>
<dbReference type="GO" id="GO:0005681">
    <property type="term" value="C:spliceosomal complex"/>
    <property type="evidence" value="ECO:0007669"/>
    <property type="project" value="UniProtKB-KW"/>
</dbReference>
<accession>A0A8T1M2C4</accession>
<evidence type="ECO:0000256" key="16">
    <source>
        <dbReference type="ARBA" id="ARBA00023242"/>
    </source>
</evidence>
<evidence type="ECO:0000256" key="9">
    <source>
        <dbReference type="ARBA" id="ARBA00022664"/>
    </source>
</evidence>
<evidence type="ECO:0000256" key="15">
    <source>
        <dbReference type="ARBA" id="ARBA00023187"/>
    </source>
</evidence>
<feature type="compositionally biased region" description="Polar residues" evidence="18">
    <location>
        <begin position="539"/>
        <end position="558"/>
    </location>
</feature>
<evidence type="ECO:0000256" key="4">
    <source>
        <dbReference type="ARBA" id="ARBA00004556"/>
    </source>
</evidence>
<dbReference type="OrthoDB" id="657902at2759"/>
<keyword evidence="21" id="KW-1185">Reference proteome</keyword>
<feature type="compositionally biased region" description="Basic and acidic residues" evidence="18">
    <location>
        <begin position="347"/>
        <end position="367"/>
    </location>
</feature>
<dbReference type="InterPro" id="IPR028544">
    <property type="entry name" value="CASC3"/>
</dbReference>
<keyword evidence="17" id="KW-0966">Cell projection</keyword>
<keyword evidence="12" id="KW-0810">Translation regulation</keyword>